<evidence type="ECO:0000313" key="2">
    <source>
        <dbReference type="Proteomes" id="UP000278962"/>
    </source>
</evidence>
<evidence type="ECO:0008006" key="3">
    <source>
        <dbReference type="Google" id="ProtNLM"/>
    </source>
</evidence>
<evidence type="ECO:0000313" key="1">
    <source>
        <dbReference type="EMBL" id="RKQ86066.1"/>
    </source>
</evidence>
<gene>
    <name evidence="1" type="ORF">C8N24_4075</name>
</gene>
<reference evidence="1 2" key="1">
    <citation type="submission" date="2018-10" db="EMBL/GenBank/DDBJ databases">
        <title>Genomic Encyclopedia of Archaeal and Bacterial Type Strains, Phase II (KMG-II): from individual species to whole genera.</title>
        <authorList>
            <person name="Goeker M."/>
        </authorList>
    </citation>
    <scope>NUCLEOTIDE SEQUENCE [LARGE SCALE GENOMIC DNA]</scope>
    <source>
        <strain evidence="1 2">DSM 14954</strain>
    </source>
</reference>
<organism evidence="1 2">
    <name type="scientific">Solirubrobacter pauli</name>
    <dbReference type="NCBI Taxonomy" id="166793"/>
    <lineage>
        <taxon>Bacteria</taxon>
        <taxon>Bacillati</taxon>
        <taxon>Actinomycetota</taxon>
        <taxon>Thermoleophilia</taxon>
        <taxon>Solirubrobacterales</taxon>
        <taxon>Solirubrobacteraceae</taxon>
        <taxon>Solirubrobacter</taxon>
    </lineage>
</organism>
<sequence>MSATAVAIHAGAKEGDHWEVRVRLPGREPGGAWWPDEENARADFLQRRQRYSADISGDEQILRLELVDSAGTVVSDDVVLSGELTALRTPFDATPVSSRGAAAPTAFVSWAHRGSDWSTTRAADWERTIAEFTGLLRTSGVDTDVDLFHLNDPGVNWQTFGTDRIQRCDFILIAVSAPYRERWDGTNAPTEGAGAAREARALRGMFDENQADFQRRVKVVILPGAGIADIPLELRALQHFAISSLANAESLEDLLRTLTDQPAYPMPALGRIPVFPPRALKEPSNAPTEVPVRTVREQRLHEAEELDRQLVDLNMAETAETEMSDPAASHAVQPARQRALLEGLLRATRSLEGEADDKWAIVDGPNELQPLADHRRFRWDLRRGEAKRTIVVELSGSVLASEPAFLPSMIADAVESYGRSAIEQKCLDARDATSILKVTTTGLQLL</sequence>
<protein>
    <recommendedName>
        <fullName evidence="3">SEFIR domain-containing protein</fullName>
    </recommendedName>
</protein>
<accession>A0A660KWM1</accession>
<dbReference type="Proteomes" id="UP000278962">
    <property type="component" value="Unassembled WGS sequence"/>
</dbReference>
<keyword evidence="2" id="KW-1185">Reference proteome</keyword>
<dbReference type="EMBL" id="RBIL01000002">
    <property type="protein sequence ID" value="RKQ86066.1"/>
    <property type="molecule type" value="Genomic_DNA"/>
</dbReference>
<name>A0A660KWM1_9ACTN</name>
<dbReference type="AlphaFoldDB" id="A0A660KWM1"/>
<comment type="caution">
    <text evidence="1">The sequence shown here is derived from an EMBL/GenBank/DDBJ whole genome shotgun (WGS) entry which is preliminary data.</text>
</comment>
<proteinExistence type="predicted"/>